<evidence type="ECO:0000313" key="1">
    <source>
        <dbReference type="EMBL" id="KKS86574.1"/>
    </source>
</evidence>
<accession>A0A0G1CM36</accession>
<dbReference type="EMBL" id="LCFD01000008">
    <property type="protein sequence ID" value="KKS86574.1"/>
    <property type="molecule type" value="Genomic_DNA"/>
</dbReference>
<proteinExistence type="predicted"/>
<sequence>MLPEQGLTLNDVPDAGFVYKQAVISAPKIPADLEDFLQPITEGNTLDVMRHLNALRLFIDSVPIPDSFGTDHTKRRQARLSFMKSVSEPSAETSLRNPLRGNSLAGVRYSLHFLSDKLKTKAVGAEIERRAQELNDLLGGKSIGTFYKKLNPRQKIIVMATYKEVALEVLKFFTEKSELLNLPATKAPNPRGSLVFST</sequence>
<dbReference type="AlphaFoldDB" id="A0A0G1CM36"/>
<protein>
    <submittedName>
        <fullName evidence="1">Uncharacterized protein</fullName>
    </submittedName>
</protein>
<comment type="caution">
    <text evidence="1">The sequence shown here is derived from an EMBL/GenBank/DDBJ whole genome shotgun (WGS) entry which is preliminary data.</text>
</comment>
<evidence type="ECO:0000313" key="2">
    <source>
        <dbReference type="Proteomes" id="UP000034050"/>
    </source>
</evidence>
<organism evidence="1 2">
    <name type="scientific">Candidatus Gottesmanbacteria bacterium GW2011_GWB1_43_11</name>
    <dbReference type="NCBI Taxonomy" id="1618446"/>
    <lineage>
        <taxon>Bacteria</taxon>
        <taxon>Candidatus Gottesmaniibacteriota</taxon>
    </lineage>
</organism>
<reference evidence="1 2" key="1">
    <citation type="journal article" date="2015" name="Nature">
        <title>rRNA introns, odd ribosomes, and small enigmatic genomes across a large radiation of phyla.</title>
        <authorList>
            <person name="Brown C.T."/>
            <person name="Hug L.A."/>
            <person name="Thomas B.C."/>
            <person name="Sharon I."/>
            <person name="Castelle C.J."/>
            <person name="Singh A."/>
            <person name="Wilkins M.J."/>
            <person name="Williams K.H."/>
            <person name="Banfield J.F."/>
        </authorList>
    </citation>
    <scope>NUCLEOTIDE SEQUENCE [LARGE SCALE GENOMIC DNA]</scope>
</reference>
<name>A0A0G1CM36_9BACT</name>
<gene>
    <name evidence="1" type="ORF">UV61_C0008G0027</name>
</gene>
<dbReference type="STRING" id="1618446.UV61_C0008G0027"/>
<dbReference type="Proteomes" id="UP000034050">
    <property type="component" value="Unassembled WGS sequence"/>
</dbReference>